<reference evidence="1" key="1">
    <citation type="journal article" date="2018" name="Int. J. Syst. Evol. Microbiol.">
        <title>Neptunicella marina gen. nov., sp. nov., isolated from surface seawater.</title>
        <authorList>
            <person name="Liu X."/>
            <person name="Lai Q."/>
            <person name="Du Y."/>
            <person name="Zhang X."/>
            <person name="Liu Z."/>
            <person name="Sun F."/>
            <person name="Shao Z."/>
        </authorList>
    </citation>
    <scope>NUCLEOTIDE SEQUENCE</scope>
    <source>
        <strain evidence="1">S27-2</strain>
    </source>
</reference>
<evidence type="ECO:0000313" key="2">
    <source>
        <dbReference type="Proteomes" id="UP000601768"/>
    </source>
</evidence>
<gene>
    <name evidence="1" type="ORF">H8B19_10350</name>
</gene>
<accession>A0A8J6M2M7</accession>
<dbReference type="EMBL" id="JACNEP010000007">
    <property type="protein sequence ID" value="MBC3766282.1"/>
    <property type="molecule type" value="Genomic_DNA"/>
</dbReference>
<dbReference type="AlphaFoldDB" id="A0A8J6M2M7"/>
<organism evidence="1 2">
    <name type="scientific">Neptunicella marina</name>
    <dbReference type="NCBI Taxonomy" id="2125989"/>
    <lineage>
        <taxon>Bacteria</taxon>
        <taxon>Pseudomonadati</taxon>
        <taxon>Pseudomonadota</taxon>
        <taxon>Gammaproteobacteria</taxon>
        <taxon>Alteromonadales</taxon>
        <taxon>Alteromonadaceae</taxon>
        <taxon>Neptunicella</taxon>
    </lineage>
</organism>
<name>A0A8J6M2M7_9ALTE</name>
<proteinExistence type="predicted"/>
<evidence type="ECO:0000313" key="1">
    <source>
        <dbReference type="EMBL" id="MBC3766282.1"/>
    </source>
</evidence>
<protein>
    <submittedName>
        <fullName evidence="1">Uncharacterized protein</fullName>
    </submittedName>
</protein>
<dbReference type="RefSeq" id="WP_186506812.1">
    <property type="nucleotide sequence ID" value="NZ_JACNEP010000007.1"/>
</dbReference>
<comment type="caution">
    <text evidence="1">The sequence shown here is derived from an EMBL/GenBank/DDBJ whole genome shotgun (WGS) entry which is preliminary data.</text>
</comment>
<dbReference type="Proteomes" id="UP000601768">
    <property type="component" value="Unassembled WGS sequence"/>
</dbReference>
<keyword evidence="2" id="KW-1185">Reference proteome</keyword>
<sequence>MSDNNLSKNIFLQSKRASKLLDLPLSKSKDLIAKAIYQSHDWEDLNKKLKSNSLKSTVFPFAKIHPNSDKKLICFLENNIGNLLERFSKFLLTPVSPLPLLDLIWKIFGFSKRGNLSQCEPHIVLNKWRQVADICDQHDTVIYSTCKINNVTYKVVLARAVSACSFANNTVNEVRELKEEFSKAKLAPLMWAGFDNWQHAVDVYFKSVDSSPDAFQAAFKPVFSQRNRIQKKFEDQFSACLEIVLDENLMSPLELIEANECMYYAIGYPINDSTEKVPAGELYLTDDHIINGKCVIGLADNILCIELIELNERFERVDTQDEYYSSLSDAMREFEDSIYSPIIIAGKHFEAYIRPCTAIEYDNYFRYPLFRSSEKDAVSG</sequence>
<reference evidence="1" key="2">
    <citation type="submission" date="2020-08" db="EMBL/GenBank/DDBJ databases">
        <authorList>
            <person name="Lai Q."/>
        </authorList>
    </citation>
    <scope>NUCLEOTIDE SEQUENCE</scope>
    <source>
        <strain evidence="1">S27-2</strain>
    </source>
</reference>